<evidence type="ECO:0000313" key="3">
    <source>
        <dbReference type="Proteomes" id="UP000706151"/>
    </source>
</evidence>
<accession>A0A935TA83</accession>
<reference evidence="2 3" key="1">
    <citation type="submission" date="2020-10" db="EMBL/GenBank/DDBJ databases">
        <title>Connecting structure to function with the recovery of over 1000 high-quality activated sludge metagenome-assembled genomes encoding full-length rRNA genes using long-read sequencing.</title>
        <authorList>
            <person name="Singleton C.M."/>
            <person name="Petriglieri F."/>
            <person name="Kristensen J.M."/>
            <person name="Kirkegaard R.H."/>
            <person name="Michaelsen T.Y."/>
            <person name="Andersen M.H."/>
            <person name="Karst S.M."/>
            <person name="Dueholm M.S."/>
            <person name="Nielsen P.H."/>
            <person name="Albertsen M."/>
        </authorList>
    </citation>
    <scope>NUCLEOTIDE SEQUENCE [LARGE SCALE GENOMIC DNA]</scope>
    <source>
        <strain evidence="2">Fred_18-Q3-R57-64_BAT3C.720</strain>
    </source>
</reference>
<evidence type="ECO:0000313" key="2">
    <source>
        <dbReference type="EMBL" id="MBK7954099.1"/>
    </source>
</evidence>
<dbReference type="Gene3D" id="3.30.750.24">
    <property type="entry name" value="STAS domain"/>
    <property type="match status" value="2"/>
</dbReference>
<dbReference type="PROSITE" id="PS50801">
    <property type="entry name" value="STAS"/>
    <property type="match status" value="1"/>
</dbReference>
<protein>
    <submittedName>
        <fullName evidence="2">STAS domain-containing protein</fullName>
    </submittedName>
</protein>
<proteinExistence type="predicted"/>
<dbReference type="Pfam" id="PF13466">
    <property type="entry name" value="STAS_2"/>
    <property type="match status" value="1"/>
</dbReference>
<evidence type="ECO:0000259" key="1">
    <source>
        <dbReference type="PROSITE" id="PS50801"/>
    </source>
</evidence>
<dbReference type="SUPFAM" id="SSF52091">
    <property type="entry name" value="SpoIIaa-like"/>
    <property type="match status" value="2"/>
</dbReference>
<sequence>MFSETAPEFQIEVEVDPVDAEAEEAAMLFANGQDAAARSLLENATRCYCSGPGERLWLMLFDLLRLTGQKAAFEALGIEYAQSFEKSPPGWHETDIAAPVAAKVMGTVPFRGELTGDNDAGFAAVRQAFDRHPHLRLDLAKVRRLDAAGCDRLLALLRQAHKSHGEIELLGSGHLDALLNDAIVPGQAQDQACWLLRIEVCQLHGQAEAFEELAINYAVTFEISPPSWEPHRVKEATAPSLVLAAAEQLLSESYVIKGDIKISRFSDLLAYAAANDPLLIDCSAVTRMDFVSAGALLNILTAVKRTGRQIVFRHPHYLLAELFRVVGLRAVADIVPARN</sequence>
<dbReference type="InterPro" id="IPR036513">
    <property type="entry name" value="STAS_dom_sf"/>
</dbReference>
<organism evidence="2 3">
    <name type="scientific">Candidatus Accumulibacter affinis</name>
    <dbReference type="NCBI Taxonomy" id="2954384"/>
    <lineage>
        <taxon>Bacteria</taxon>
        <taxon>Pseudomonadati</taxon>
        <taxon>Pseudomonadota</taxon>
        <taxon>Betaproteobacteria</taxon>
        <taxon>Candidatus Accumulibacter</taxon>
    </lineage>
</organism>
<dbReference type="InterPro" id="IPR052746">
    <property type="entry name" value="MlaB_ABC_Transporter"/>
</dbReference>
<dbReference type="AlphaFoldDB" id="A0A935TA83"/>
<dbReference type="InterPro" id="IPR058548">
    <property type="entry name" value="MlaB-like_STAS"/>
</dbReference>
<feature type="domain" description="STAS" evidence="1">
    <location>
        <begin position="278"/>
        <end position="339"/>
    </location>
</feature>
<dbReference type="PANTHER" id="PTHR35849">
    <property type="entry name" value="BLR2341 PROTEIN"/>
    <property type="match status" value="1"/>
</dbReference>
<gene>
    <name evidence="2" type="ORF">IPK02_09160</name>
</gene>
<dbReference type="PANTHER" id="PTHR35849:SF2">
    <property type="entry name" value="BLR2341 PROTEIN"/>
    <property type="match status" value="1"/>
</dbReference>
<name>A0A935TA83_9PROT</name>
<dbReference type="InterPro" id="IPR002645">
    <property type="entry name" value="STAS_dom"/>
</dbReference>
<dbReference type="Proteomes" id="UP000706151">
    <property type="component" value="Unassembled WGS sequence"/>
</dbReference>
<dbReference type="EMBL" id="JADJOT010000008">
    <property type="protein sequence ID" value="MBK7954099.1"/>
    <property type="molecule type" value="Genomic_DNA"/>
</dbReference>
<comment type="caution">
    <text evidence="2">The sequence shown here is derived from an EMBL/GenBank/DDBJ whole genome shotgun (WGS) entry which is preliminary data.</text>
</comment>